<keyword evidence="5 7" id="KW-1133">Transmembrane helix</keyword>
<comment type="subcellular location">
    <subcellularLocation>
        <location evidence="1 7">Cell membrane</location>
        <topology evidence="1 7">Multi-pass membrane protein</topology>
    </subcellularLocation>
</comment>
<dbReference type="GO" id="GO:0055085">
    <property type="term" value="P:transmembrane transport"/>
    <property type="evidence" value="ECO:0007669"/>
    <property type="project" value="InterPro"/>
</dbReference>
<feature type="transmembrane region" description="Helical" evidence="7">
    <location>
        <begin position="133"/>
        <end position="153"/>
    </location>
</feature>
<dbReference type="CDD" id="cd06261">
    <property type="entry name" value="TM_PBP2"/>
    <property type="match status" value="1"/>
</dbReference>
<keyword evidence="10" id="KW-1185">Reference proteome</keyword>
<evidence type="ECO:0000256" key="3">
    <source>
        <dbReference type="ARBA" id="ARBA00022475"/>
    </source>
</evidence>
<evidence type="ECO:0000313" key="9">
    <source>
        <dbReference type="EMBL" id="MBC2399151.1"/>
    </source>
</evidence>
<keyword evidence="4 7" id="KW-0812">Transmembrane</keyword>
<sequence>MMRKFIKNKQIVIGFIMILCIVTIAVLAPFIIPNNPYDVDITNKFASNGNKYPLGTDQLGRCVLSRLMLGATYSISISLVTLLILVAISILIGVTSVFYGGIYDSIISALCNVFMAFPPFAVVLSLSNVLGQGVKNLILSLVISMWVWFVRVIRSYVKVEMKKDYIISSRIVGCSNLKIIIFHLLPNLVPMLLVYFSTSIAALILMISGYAFLGIGFDPNIPEWGAMLSNGKAYLYSSPKMIILPGICILFTATAFNLFGEGLRDIIAPRRV</sequence>
<dbReference type="AlphaFoldDB" id="A0A923ED22"/>
<dbReference type="EMBL" id="JAAZWO010000023">
    <property type="protein sequence ID" value="MBC2399151.1"/>
    <property type="molecule type" value="Genomic_DNA"/>
</dbReference>
<dbReference type="SUPFAM" id="SSF161098">
    <property type="entry name" value="MetI-like"/>
    <property type="match status" value="1"/>
</dbReference>
<feature type="domain" description="ABC transmembrane type-1" evidence="8">
    <location>
        <begin position="71"/>
        <end position="260"/>
    </location>
</feature>
<proteinExistence type="inferred from homology"/>
<dbReference type="PANTHER" id="PTHR43386:SF1">
    <property type="entry name" value="D,D-DIPEPTIDE TRANSPORT SYSTEM PERMEASE PROTEIN DDPC-RELATED"/>
    <property type="match status" value="1"/>
</dbReference>
<dbReference type="InterPro" id="IPR025966">
    <property type="entry name" value="OppC_N"/>
</dbReference>
<dbReference type="InterPro" id="IPR035906">
    <property type="entry name" value="MetI-like_sf"/>
</dbReference>
<feature type="transmembrane region" description="Helical" evidence="7">
    <location>
        <begin position="73"/>
        <end position="99"/>
    </location>
</feature>
<reference evidence="9 10" key="1">
    <citation type="submission" date="2020-04" db="EMBL/GenBank/DDBJ databases">
        <title>Genomic insights into acetone-butanol-ethanol (ABE) fermentation by sequencing solventogenic clostridia strains.</title>
        <authorList>
            <person name="Brown S."/>
        </authorList>
    </citation>
    <scope>NUCLEOTIDE SEQUENCE [LARGE SCALE GENOMIC DNA]</scope>
    <source>
        <strain evidence="9 10">DJ011</strain>
    </source>
</reference>
<comment type="similarity">
    <text evidence="7">Belongs to the binding-protein-dependent transport system permease family.</text>
</comment>
<dbReference type="GO" id="GO:0005886">
    <property type="term" value="C:plasma membrane"/>
    <property type="evidence" value="ECO:0007669"/>
    <property type="project" value="UniProtKB-SubCell"/>
</dbReference>
<accession>A0A923ED22</accession>
<feature type="transmembrane region" description="Helical" evidence="7">
    <location>
        <begin position="106"/>
        <end position="127"/>
    </location>
</feature>
<dbReference type="Gene3D" id="1.10.3720.10">
    <property type="entry name" value="MetI-like"/>
    <property type="match status" value="1"/>
</dbReference>
<gene>
    <name evidence="9" type="ORF">HGG79_15425</name>
</gene>
<keyword evidence="6 7" id="KW-0472">Membrane</keyword>
<dbReference type="Pfam" id="PF00528">
    <property type="entry name" value="BPD_transp_1"/>
    <property type="match status" value="1"/>
</dbReference>
<name>A0A923ED22_CLOTT</name>
<evidence type="ECO:0000259" key="8">
    <source>
        <dbReference type="PROSITE" id="PS50928"/>
    </source>
</evidence>
<comment type="caution">
    <text evidence="9">The sequence shown here is derived from an EMBL/GenBank/DDBJ whole genome shotgun (WGS) entry which is preliminary data.</text>
</comment>
<feature type="transmembrane region" description="Helical" evidence="7">
    <location>
        <begin position="234"/>
        <end position="256"/>
    </location>
</feature>
<evidence type="ECO:0000256" key="5">
    <source>
        <dbReference type="ARBA" id="ARBA00022989"/>
    </source>
</evidence>
<evidence type="ECO:0000256" key="4">
    <source>
        <dbReference type="ARBA" id="ARBA00022692"/>
    </source>
</evidence>
<dbReference type="Proteomes" id="UP000563151">
    <property type="component" value="Unassembled WGS sequence"/>
</dbReference>
<dbReference type="InterPro" id="IPR000515">
    <property type="entry name" value="MetI-like"/>
</dbReference>
<evidence type="ECO:0000256" key="1">
    <source>
        <dbReference type="ARBA" id="ARBA00004651"/>
    </source>
</evidence>
<evidence type="ECO:0000256" key="6">
    <source>
        <dbReference type="ARBA" id="ARBA00023136"/>
    </source>
</evidence>
<feature type="transmembrane region" description="Helical" evidence="7">
    <location>
        <begin position="12"/>
        <end position="32"/>
    </location>
</feature>
<dbReference type="PROSITE" id="PS50928">
    <property type="entry name" value="ABC_TM1"/>
    <property type="match status" value="1"/>
</dbReference>
<dbReference type="InterPro" id="IPR050366">
    <property type="entry name" value="BP-dependent_transpt_permease"/>
</dbReference>
<keyword evidence="2 7" id="KW-0813">Transport</keyword>
<evidence type="ECO:0000256" key="2">
    <source>
        <dbReference type="ARBA" id="ARBA00022448"/>
    </source>
</evidence>
<protein>
    <submittedName>
        <fullName evidence="9">ABC transporter permease</fullName>
    </submittedName>
</protein>
<feature type="transmembrane region" description="Helical" evidence="7">
    <location>
        <begin position="192"/>
        <end position="213"/>
    </location>
</feature>
<keyword evidence="3" id="KW-1003">Cell membrane</keyword>
<evidence type="ECO:0000256" key="7">
    <source>
        <dbReference type="RuleBase" id="RU363032"/>
    </source>
</evidence>
<dbReference type="Pfam" id="PF12911">
    <property type="entry name" value="OppC_N"/>
    <property type="match status" value="1"/>
</dbReference>
<evidence type="ECO:0000313" key="10">
    <source>
        <dbReference type="Proteomes" id="UP000563151"/>
    </source>
</evidence>
<organism evidence="9 10">
    <name type="scientific">Clostridium tetanomorphum</name>
    <dbReference type="NCBI Taxonomy" id="1553"/>
    <lineage>
        <taxon>Bacteria</taxon>
        <taxon>Bacillati</taxon>
        <taxon>Bacillota</taxon>
        <taxon>Clostridia</taxon>
        <taxon>Eubacteriales</taxon>
        <taxon>Clostridiaceae</taxon>
        <taxon>Clostridium</taxon>
    </lineage>
</organism>
<dbReference type="PANTHER" id="PTHR43386">
    <property type="entry name" value="OLIGOPEPTIDE TRANSPORT SYSTEM PERMEASE PROTEIN APPC"/>
    <property type="match status" value="1"/>
</dbReference>